<sequence>MILPNPHPNPSPEGRRASSTNLLEAASICLAEADPLEKVALTQHYAALFRAGQLKLPAQASDPEPIGMPGRPAQLVLVHPRDLPRRGLGNPEGRAAFIHAIAHIELNAIDLAWDAVYRFRGLPGSFHADWVSCADDESRHFMLLRERLLAHGHDYADFPAHNGLWEMCEKTAHDGLARMALVPRVLEARGLDVTPGMIAKLRALGDDATADVLEVILREEVAHVAAGSRWYRWYCERAGVEPRARFKELLREYAGGYLHGLAPVRRVRCAAPATGPRTGASRRLPARPVQHRSTPAGRFRRGRTGESGRTGRLNAAFVVGLKPAAVSTWTVNIETLREIVRIFR</sequence>
<evidence type="ECO:0000256" key="1">
    <source>
        <dbReference type="SAM" id="MobiDB-lite"/>
    </source>
</evidence>
<evidence type="ECO:0008006" key="3">
    <source>
        <dbReference type="Google" id="ProtNLM"/>
    </source>
</evidence>
<protein>
    <recommendedName>
        <fullName evidence="3">Ferritin-like domain-containing protein</fullName>
    </recommendedName>
</protein>
<dbReference type="InterPro" id="IPR009078">
    <property type="entry name" value="Ferritin-like_SF"/>
</dbReference>
<organism evidence="2">
    <name type="scientific">uncultured Stenotrophomonas sp</name>
    <dbReference type="NCBI Taxonomy" id="165438"/>
    <lineage>
        <taxon>Bacteria</taxon>
        <taxon>Pseudomonadati</taxon>
        <taxon>Pseudomonadota</taxon>
        <taxon>Gammaproteobacteria</taxon>
        <taxon>Lysobacterales</taxon>
        <taxon>Lysobacteraceae</taxon>
        <taxon>Stenotrophomonas</taxon>
        <taxon>environmental samples</taxon>
    </lineage>
</organism>
<dbReference type="PANTHER" id="PTHR42782">
    <property type="entry name" value="SI:CH73-314G15.3"/>
    <property type="match status" value="1"/>
</dbReference>
<evidence type="ECO:0000313" key="2">
    <source>
        <dbReference type="EMBL" id="SBV35131.1"/>
    </source>
</evidence>
<feature type="region of interest" description="Disordered" evidence="1">
    <location>
        <begin position="272"/>
        <end position="308"/>
    </location>
</feature>
<dbReference type="CDD" id="cd00657">
    <property type="entry name" value="Ferritin_like"/>
    <property type="match status" value="1"/>
</dbReference>
<dbReference type="EMBL" id="FLTS01000001">
    <property type="protein sequence ID" value="SBV35131.1"/>
    <property type="molecule type" value="Genomic_DNA"/>
</dbReference>
<proteinExistence type="predicted"/>
<name>A0A1Y5PYR2_9GAMM</name>
<dbReference type="Pfam" id="PF04305">
    <property type="entry name" value="DUF455"/>
    <property type="match status" value="1"/>
</dbReference>
<dbReference type="InterPro" id="IPR007402">
    <property type="entry name" value="DUF455"/>
</dbReference>
<dbReference type="PANTHER" id="PTHR42782:SF4">
    <property type="entry name" value="DUF455 DOMAIN-CONTAINING PROTEIN"/>
    <property type="match status" value="1"/>
</dbReference>
<accession>A0A1Y5PYR2</accession>
<reference evidence="2" key="1">
    <citation type="submission" date="2016-03" db="EMBL/GenBank/DDBJ databases">
        <authorList>
            <person name="Ploux O."/>
        </authorList>
    </citation>
    <scope>NUCLEOTIDE SEQUENCE</scope>
    <source>
        <strain evidence="2">UC10</strain>
    </source>
</reference>
<dbReference type="AlphaFoldDB" id="A0A1Y5PYR2"/>
<dbReference type="SUPFAM" id="SSF47240">
    <property type="entry name" value="Ferritin-like"/>
    <property type="match status" value="1"/>
</dbReference>
<gene>
    <name evidence="2" type="ORF">STPYR_10061</name>
</gene>